<proteinExistence type="predicted"/>
<dbReference type="InterPro" id="IPR020825">
    <property type="entry name" value="Phe-tRNA_synthase-like_B3/B4"/>
</dbReference>
<evidence type="ECO:0000313" key="3">
    <source>
        <dbReference type="Proteomes" id="UP001144280"/>
    </source>
</evidence>
<dbReference type="EMBL" id="BSDI01000007">
    <property type="protein sequence ID" value="GLH96931.1"/>
    <property type="molecule type" value="Genomic_DNA"/>
</dbReference>
<organism evidence="2 3">
    <name type="scientific">Phytohabitans aurantiacus</name>
    <dbReference type="NCBI Taxonomy" id="3016789"/>
    <lineage>
        <taxon>Bacteria</taxon>
        <taxon>Bacillati</taxon>
        <taxon>Actinomycetota</taxon>
        <taxon>Actinomycetes</taxon>
        <taxon>Micromonosporales</taxon>
        <taxon>Micromonosporaceae</taxon>
    </lineage>
</organism>
<dbReference type="PANTHER" id="PTHR39209:SF2">
    <property type="entry name" value="CYTOPLASMIC PROTEIN"/>
    <property type="match status" value="1"/>
</dbReference>
<sequence>MVSRYFQHAPAVWAAHPDLVAGAVYATGLTATVPVAPELPVEPVVARYLAIARARLAGGTEADGTEAKLPEIQAWRRAFGRMGLKPTQYRCASESLLRRLRKEGDLPRIHPLIDLCNAISVAFAIPVAALDASRIAGDLRVRPATGDERYLAFSGEVEHPEPGELVFADAGGEAHARRWTHRQSGHSAVRADTTSVLIVAEAMHDSAPSDVPKLVAAVADELSALWSVTPSMGALSEPGSRFAFPLP</sequence>
<name>A0ABQ5QSR3_9ACTN</name>
<keyword evidence="3" id="KW-1185">Reference proteome</keyword>
<dbReference type="PANTHER" id="PTHR39209">
    <property type="match status" value="1"/>
</dbReference>
<dbReference type="Proteomes" id="UP001144280">
    <property type="component" value="Unassembled WGS sequence"/>
</dbReference>
<dbReference type="InterPro" id="IPR005146">
    <property type="entry name" value="B3/B4_tRNA-bd"/>
</dbReference>
<dbReference type="SUPFAM" id="SSF56037">
    <property type="entry name" value="PheT/TilS domain"/>
    <property type="match status" value="1"/>
</dbReference>
<accession>A0ABQ5QSR3</accession>
<evidence type="ECO:0000313" key="2">
    <source>
        <dbReference type="EMBL" id="GLH96931.1"/>
    </source>
</evidence>
<evidence type="ECO:0000259" key="1">
    <source>
        <dbReference type="SMART" id="SM00873"/>
    </source>
</evidence>
<dbReference type="SMART" id="SM00873">
    <property type="entry name" value="B3_4"/>
    <property type="match status" value="1"/>
</dbReference>
<dbReference type="Gene3D" id="3.50.40.10">
    <property type="entry name" value="Phenylalanyl-trna Synthetase, Chain B, domain 3"/>
    <property type="match status" value="1"/>
</dbReference>
<reference evidence="2" key="1">
    <citation type="submission" date="2022-12" db="EMBL/GenBank/DDBJ databases">
        <title>New Phytohabitans aurantiacus sp. RD004123 nov., an actinomycete isolated from soil.</title>
        <authorList>
            <person name="Triningsih D.W."/>
            <person name="Harunari E."/>
            <person name="Igarashi Y."/>
        </authorList>
    </citation>
    <scope>NUCLEOTIDE SEQUENCE</scope>
    <source>
        <strain evidence="2">RD004123</strain>
    </source>
</reference>
<feature type="domain" description="B3/B4 tRNA-binding" evidence="1">
    <location>
        <begin position="73"/>
        <end position="224"/>
    </location>
</feature>
<comment type="caution">
    <text evidence="2">The sequence shown here is derived from an EMBL/GenBank/DDBJ whole genome shotgun (WGS) entry which is preliminary data.</text>
</comment>
<dbReference type="Pfam" id="PF03483">
    <property type="entry name" value="B3_4"/>
    <property type="match status" value="1"/>
</dbReference>
<protein>
    <recommendedName>
        <fullName evidence="1">B3/B4 tRNA-binding domain-containing protein</fullName>
    </recommendedName>
</protein>
<gene>
    <name evidence="2" type="ORF">Pa4123_22050</name>
</gene>